<proteinExistence type="predicted"/>
<name>A0A4Y2RL44_ARAVE</name>
<dbReference type="AlphaFoldDB" id="A0A4Y2RL44"/>
<dbReference type="Proteomes" id="UP000499080">
    <property type="component" value="Unassembled WGS sequence"/>
</dbReference>
<evidence type="ECO:0000313" key="2">
    <source>
        <dbReference type="Proteomes" id="UP000499080"/>
    </source>
</evidence>
<organism evidence="1 2">
    <name type="scientific">Araneus ventricosus</name>
    <name type="common">Orbweaver spider</name>
    <name type="synonym">Epeira ventricosa</name>
    <dbReference type="NCBI Taxonomy" id="182803"/>
    <lineage>
        <taxon>Eukaryota</taxon>
        <taxon>Metazoa</taxon>
        <taxon>Ecdysozoa</taxon>
        <taxon>Arthropoda</taxon>
        <taxon>Chelicerata</taxon>
        <taxon>Arachnida</taxon>
        <taxon>Araneae</taxon>
        <taxon>Araneomorphae</taxon>
        <taxon>Entelegynae</taxon>
        <taxon>Araneoidea</taxon>
        <taxon>Araneidae</taxon>
        <taxon>Araneus</taxon>
    </lineage>
</organism>
<protein>
    <submittedName>
        <fullName evidence="1">Uncharacterized protein</fullName>
    </submittedName>
</protein>
<evidence type="ECO:0000313" key="1">
    <source>
        <dbReference type="EMBL" id="GBN75625.1"/>
    </source>
</evidence>
<keyword evidence="2" id="KW-1185">Reference proteome</keyword>
<sequence length="84" mass="9080">MACQGGGDMDAQDPLLGLHVHRSLQSCDFLLWVALYHSFATCGHAAEDLMARSLSSVKPAMHTPEDLIAQIVFMKPVPSTGRIS</sequence>
<accession>A0A4Y2RL44</accession>
<dbReference type="EMBL" id="BGPR01017266">
    <property type="protein sequence ID" value="GBN75625.1"/>
    <property type="molecule type" value="Genomic_DNA"/>
</dbReference>
<comment type="caution">
    <text evidence="1">The sequence shown here is derived from an EMBL/GenBank/DDBJ whole genome shotgun (WGS) entry which is preliminary data.</text>
</comment>
<gene>
    <name evidence="1" type="ORF">AVEN_119616_1</name>
</gene>
<reference evidence="1 2" key="1">
    <citation type="journal article" date="2019" name="Sci. Rep.">
        <title>Orb-weaving spider Araneus ventricosus genome elucidates the spidroin gene catalogue.</title>
        <authorList>
            <person name="Kono N."/>
            <person name="Nakamura H."/>
            <person name="Ohtoshi R."/>
            <person name="Moran D.A.P."/>
            <person name="Shinohara A."/>
            <person name="Yoshida Y."/>
            <person name="Fujiwara M."/>
            <person name="Mori M."/>
            <person name="Tomita M."/>
            <person name="Arakawa K."/>
        </authorList>
    </citation>
    <scope>NUCLEOTIDE SEQUENCE [LARGE SCALE GENOMIC DNA]</scope>
</reference>